<evidence type="ECO:0000256" key="2">
    <source>
        <dbReference type="ARBA" id="ARBA00022450"/>
    </source>
</evidence>
<dbReference type="InterPro" id="IPR006162">
    <property type="entry name" value="Ppantetheine_attach_site"/>
</dbReference>
<keyword evidence="5" id="KW-0808">Transferase</keyword>
<dbReference type="PROSITE" id="PS52019">
    <property type="entry name" value="PKS_MFAS_DH"/>
    <property type="match status" value="1"/>
</dbReference>
<dbReference type="SUPFAM" id="SSF53474">
    <property type="entry name" value="alpha/beta-Hydrolases"/>
    <property type="match status" value="1"/>
</dbReference>
<dbReference type="GO" id="GO:0044550">
    <property type="term" value="P:secondary metabolite biosynthetic process"/>
    <property type="evidence" value="ECO:0007669"/>
    <property type="project" value="TreeGrafter"/>
</dbReference>
<evidence type="ECO:0000256" key="8">
    <source>
        <dbReference type="SAM" id="MobiDB-lite"/>
    </source>
</evidence>
<dbReference type="Pfam" id="PF16073">
    <property type="entry name" value="SAT"/>
    <property type="match status" value="1"/>
</dbReference>
<dbReference type="InterPro" id="IPR032088">
    <property type="entry name" value="SAT"/>
</dbReference>
<dbReference type="PANTHER" id="PTHR43775">
    <property type="entry name" value="FATTY ACID SYNTHASE"/>
    <property type="match status" value="1"/>
</dbReference>
<feature type="region of interest" description="N-terminal hotdog fold" evidence="7">
    <location>
        <begin position="1275"/>
        <end position="1404"/>
    </location>
</feature>
<dbReference type="Gene3D" id="3.40.50.1820">
    <property type="entry name" value="alpha/beta hydrolase"/>
    <property type="match status" value="1"/>
</dbReference>
<dbReference type="SMART" id="SM00825">
    <property type="entry name" value="PKS_KS"/>
    <property type="match status" value="1"/>
</dbReference>
<dbReference type="InterPro" id="IPR014043">
    <property type="entry name" value="Acyl_transferase_dom"/>
</dbReference>
<dbReference type="InterPro" id="IPR049551">
    <property type="entry name" value="PKS_DH_C"/>
</dbReference>
<dbReference type="InterPro" id="IPR020841">
    <property type="entry name" value="PKS_Beta-ketoAc_synthase_dom"/>
</dbReference>
<evidence type="ECO:0000259" key="10">
    <source>
        <dbReference type="PROSITE" id="PS52004"/>
    </source>
</evidence>
<protein>
    <submittedName>
        <fullName evidence="12">Uncharacterized protein</fullName>
    </submittedName>
</protein>
<evidence type="ECO:0000256" key="5">
    <source>
        <dbReference type="ARBA" id="ARBA00022679"/>
    </source>
</evidence>
<dbReference type="InterPro" id="IPR042104">
    <property type="entry name" value="PKS_dehydratase_sf"/>
</dbReference>
<keyword evidence="2" id="KW-0596">Phosphopantetheine</keyword>
<dbReference type="SUPFAM" id="SSF47336">
    <property type="entry name" value="ACP-like"/>
    <property type="match status" value="1"/>
</dbReference>
<dbReference type="InterPro" id="IPR049900">
    <property type="entry name" value="PKS_mFAS_DH"/>
</dbReference>
<dbReference type="InterPro" id="IPR050091">
    <property type="entry name" value="PKS_NRPS_Biosynth_Enz"/>
</dbReference>
<dbReference type="InterPro" id="IPR014031">
    <property type="entry name" value="Ketoacyl_synth_C"/>
</dbReference>
<dbReference type="InterPro" id="IPR013094">
    <property type="entry name" value="AB_hydrolase_3"/>
</dbReference>
<dbReference type="Gene3D" id="3.10.129.110">
    <property type="entry name" value="Polyketide synthase dehydratase"/>
    <property type="match status" value="1"/>
</dbReference>
<accession>A0A7H8QHZ9</accession>
<dbReference type="Pfam" id="PF21089">
    <property type="entry name" value="PKS_DH_N"/>
    <property type="match status" value="1"/>
</dbReference>
<evidence type="ECO:0000256" key="7">
    <source>
        <dbReference type="PROSITE-ProRule" id="PRU01363"/>
    </source>
</evidence>
<dbReference type="PROSITE" id="PS00606">
    <property type="entry name" value="KS3_1"/>
    <property type="match status" value="1"/>
</dbReference>
<dbReference type="GO" id="GO:0008236">
    <property type="term" value="F:serine-type peptidase activity"/>
    <property type="evidence" value="ECO:0007669"/>
    <property type="project" value="InterPro"/>
</dbReference>
<dbReference type="Pfam" id="PF00109">
    <property type="entry name" value="ketoacyl-synt"/>
    <property type="match status" value="1"/>
</dbReference>
<evidence type="ECO:0000259" key="11">
    <source>
        <dbReference type="PROSITE" id="PS52019"/>
    </source>
</evidence>
<dbReference type="InterPro" id="IPR029058">
    <property type="entry name" value="AB_hydrolase_fold"/>
</dbReference>
<dbReference type="InterPro" id="IPR036736">
    <property type="entry name" value="ACP-like_sf"/>
</dbReference>
<dbReference type="PROSITE" id="PS52004">
    <property type="entry name" value="KS3_2"/>
    <property type="match status" value="1"/>
</dbReference>
<dbReference type="SUPFAM" id="SSF52151">
    <property type="entry name" value="FabD/lysophospholipase-like"/>
    <property type="match status" value="1"/>
</dbReference>
<dbReference type="InterPro" id="IPR009081">
    <property type="entry name" value="PP-bd_ACP"/>
</dbReference>
<dbReference type="GeneID" id="55987803"/>
<reference evidence="13" key="1">
    <citation type="submission" date="2020-06" db="EMBL/GenBank/DDBJ databases">
        <title>A chromosome-scale genome assembly of Talaromyces rugulosus W13939.</title>
        <authorList>
            <person name="Wang B."/>
            <person name="Guo L."/>
            <person name="Ye K."/>
            <person name="Wang L."/>
        </authorList>
    </citation>
    <scope>NUCLEOTIDE SEQUENCE [LARGE SCALE GENOMIC DNA]</scope>
    <source>
        <strain evidence="13">W13939</strain>
    </source>
</reference>
<feature type="domain" description="Carrier" evidence="9">
    <location>
        <begin position="1625"/>
        <end position="1704"/>
    </location>
</feature>
<dbReference type="PROSITE" id="PS00012">
    <property type="entry name" value="PHOSPHOPANTETHEINE"/>
    <property type="match status" value="1"/>
</dbReference>
<evidence type="ECO:0000256" key="6">
    <source>
        <dbReference type="ARBA" id="ARBA00023268"/>
    </source>
</evidence>
<dbReference type="GO" id="GO:0032259">
    <property type="term" value="P:methylation"/>
    <property type="evidence" value="ECO:0007669"/>
    <property type="project" value="UniProtKB-KW"/>
</dbReference>
<evidence type="ECO:0000259" key="9">
    <source>
        <dbReference type="PROSITE" id="PS50075"/>
    </source>
</evidence>
<dbReference type="SMART" id="SM00827">
    <property type="entry name" value="PKS_AT"/>
    <property type="match status" value="1"/>
</dbReference>
<name>A0A7H8QHZ9_TALRU</name>
<dbReference type="Pfam" id="PF02801">
    <property type="entry name" value="Ketoacyl-synt_C"/>
    <property type="match status" value="1"/>
</dbReference>
<dbReference type="GO" id="GO:0006508">
    <property type="term" value="P:proteolysis"/>
    <property type="evidence" value="ECO:0007669"/>
    <property type="project" value="InterPro"/>
</dbReference>
<gene>
    <name evidence="12" type="ORF">TRUGW13939_00288</name>
</gene>
<keyword evidence="6" id="KW-0511">Multifunctional enzyme</keyword>
<dbReference type="Pfam" id="PF22621">
    <property type="entry name" value="CurL-like_PKS_C"/>
    <property type="match status" value="1"/>
</dbReference>
<keyword evidence="4" id="KW-0489">Methyltransferase</keyword>
<keyword evidence="3" id="KW-0597">Phosphoprotein</keyword>
<dbReference type="RefSeq" id="XP_035339391.1">
    <property type="nucleotide sequence ID" value="XM_035483498.1"/>
</dbReference>
<evidence type="ECO:0000313" key="12">
    <source>
        <dbReference type="EMBL" id="QKX53212.1"/>
    </source>
</evidence>
<dbReference type="InterPro" id="IPR014030">
    <property type="entry name" value="Ketoacyl_synth_N"/>
</dbReference>
<dbReference type="Pfam" id="PF00550">
    <property type="entry name" value="PP-binding"/>
    <property type="match status" value="1"/>
</dbReference>
<dbReference type="Gene3D" id="3.40.47.10">
    <property type="match status" value="1"/>
</dbReference>
<dbReference type="GO" id="GO:0008168">
    <property type="term" value="F:methyltransferase activity"/>
    <property type="evidence" value="ECO:0007669"/>
    <property type="project" value="UniProtKB-KW"/>
</dbReference>
<dbReference type="Gene3D" id="3.30.70.3290">
    <property type="match status" value="1"/>
</dbReference>
<dbReference type="Pfam" id="PF07859">
    <property type="entry name" value="Abhydrolase_3"/>
    <property type="match status" value="1"/>
</dbReference>
<keyword evidence="13" id="KW-1185">Reference proteome</keyword>
<organism evidence="12 13">
    <name type="scientific">Talaromyces rugulosus</name>
    <name type="common">Penicillium rugulosum</name>
    <dbReference type="NCBI Taxonomy" id="121627"/>
    <lineage>
        <taxon>Eukaryota</taxon>
        <taxon>Fungi</taxon>
        <taxon>Dikarya</taxon>
        <taxon>Ascomycota</taxon>
        <taxon>Pezizomycotina</taxon>
        <taxon>Eurotiomycetes</taxon>
        <taxon>Eurotiomycetidae</taxon>
        <taxon>Eurotiales</taxon>
        <taxon>Trichocomaceae</taxon>
        <taxon>Talaromyces</taxon>
        <taxon>Talaromyces sect. Islandici</taxon>
    </lineage>
</organism>
<dbReference type="SUPFAM" id="SSF55048">
    <property type="entry name" value="Probable ACP-binding domain of malonyl-CoA ACP transacylase"/>
    <property type="match status" value="1"/>
</dbReference>
<dbReference type="SUPFAM" id="SSF53901">
    <property type="entry name" value="Thiolase-like"/>
    <property type="match status" value="1"/>
</dbReference>
<evidence type="ECO:0000256" key="1">
    <source>
        <dbReference type="ARBA" id="ARBA00005179"/>
    </source>
</evidence>
<evidence type="ECO:0000256" key="4">
    <source>
        <dbReference type="ARBA" id="ARBA00022603"/>
    </source>
</evidence>
<evidence type="ECO:0000313" key="13">
    <source>
        <dbReference type="Proteomes" id="UP000509510"/>
    </source>
</evidence>
<dbReference type="InterPro" id="IPR016039">
    <property type="entry name" value="Thiolase-like"/>
</dbReference>
<dbReference type="InterPro" id="IPR016035">
    <property type="entry name" value="Acyl_Trfase/lysoPLipase"/>
</dbReference>
<proteinExistence type="predicted"/>
<dbReference type="InterPro" id="IPR049552">
    <property type="entry name" value="PKS_DH_N"/>
</dbReference>
<dbReference type="EMBL" id="CP055898">
    <property type="protein sequence ID" value="QKX53212.1"/>
    <property type="molecule type" value="Genomic_DNA"/>
</dbReference>
<feature type="domain" description="Ketosynthase family 3 (KS3)" evidence="10">
    <location>
        <begin position="377"/>
        <end position="800"/>
    </location>
</feature>
<dbReference type="Pfam" id="PF00326">
    <property type="entry name" value="Peptidase_S9"/>
    <property type="match status" value="1"/>
</dbReference>
<dbReference type="CDD" id="cd00833">
    <property type="entry name" value="PKS"/>
    <property type="match status" value="1"/>
</dbReference>
<dbReference type="PROSITE" id="PS50075">
    <property type="entry name" value="CARRIER"/>
    <property type="match status" value="1"/>
</dbReference>
<dbReference type="InterPro" id="IPR018201">
    <property type="entry name" value="Ketoacyl_synth_AS"/>
</dbReference>
<dbReference type="GO" id="GO:0004312">
    <property type="term" value="F:fatty acid synthase activity"/>
    <property type="evidence" value="ECO:0007669"/>
    <property type="project" value="TreeGrafter"/>
</dbReference>
<dbReference type="InterPro" id="IPR001375">
    <property type="entry name" value="Peptidase_S9_cat"/>
</dbReference>
<feature type="active site" description="Proton donor; for dehydratase activity" evidence="7">
    <location>
        <position position="1487"/>
    </location>
</feature>
<dbReference type="GO" id="GO:0006633">
    <property type="term" value="P:fatty acid biosynthetic process"/>
    <property type="evidence" value="ECO:0007669"/>
    <property type="project" value="InterPro"/>
</dbReference>
<feature type="region of interest" description="Disordered" evidence="8">
    <location>
        <begin position="1711"/>
        <end position="1733"/>
    </location>
</feature>
<dbReference type="InterPro" id="IPR016036">
    <property type="entry name" value="Malonyl_transacylase_ACP-bd"/>
</dbReference>
<dbReference type="Gene3D" id="3.40.366.10">
    <property type="entry name" value="Malonyl-Coenzyme A Acyl Carrier Protein, domain 2"/>
    <property type="match status" value="2"/>
</dbReference>
<evidence type="ECO:0000256" key="3">
    <source>
        <dbReference type="ARBA" id="ARBA00022553"/>
    </source>
</evidence>
<dbReference type="Pfam" id="PF14765">
    <property type="entry name" value="PS-DH"/>
    <property type="match status" value="1"/>
</dbReference>
<dbReference type="Pfam" id="PF00698">
    <property type="entry name" value="Acyl_transf_1"/>
    <property type="match status" value="1"/>
</dbReference>
<feature type="region of interest" description="C-terminal hotdog fold" evidence="7">
    <location>
        <begin position="1423"/>
        <end position="1575"/>
    </location>
</feature>
<dbReference type="InterPro" id="IPR001227">
    <property type="entry name" value="Ac_transferase_dom_sf"/>
</dbReference>
<dbReference type="OrthoDB" id="429813at2759"/>
<dbReference type="Gene3D" id="1.10.1200.10">
    <property type="entry name" value="ACP-like"/>
    <property type="match status" value="1"/>
</dbReference>
<dbReference type="Proteomes" id="UP000509510">
    <property type="component" value="Chromosome I"/>
</dbReference>
<feature type="active site" description="Proton acceptor; for dehydratase activity" evidence="7">
    <location>
        <position position="1308"/>
    </location>
</feature>
<dbReference type="PANTHER" id="PTHR43775:SF21">
    <property type="entry name" value="NON-REDUCING POLYKETIDE SYNTHASE AUSA-RELATED"/>
    <property type="match status" value="1"/>
</dbReference>
<dbReference type="KEGG" id="trg:TRUGW13939_00288"/>
<feature type="domain" description="PKS/mFAS DH" evidence="11">
    <location>
        <begin position="1275"/>
        <end position="1575"/>
    </location>
</feature>
<comment type="pathway">
    <text evidence="1">Secondary metabolite biosynthesis.</text>
</comment>
<sequence length="2097" mass="230181">MSDISAVVFSPQNVAPTREHLDLIRASLNRHDTLSPLRDALLNLPKTWELFANIRLEIATLQQGKLYTNMFSKWIQSGETSELEQTRSGIVTLPLLTVLHIVQYYEYLQASGTRHAELLRTIKGGVQGYCIGLMAALVVATSENENDLINNATAAVRITLGIAAFGEIGCDPSNQCSTTMAIRLRKGTEGDETIRAFPQSYVSAISDTQSISITAHASVIPGVKTYITDLGLPVKMMHLQSNIHNPKNESLAEELILFCNNSTELQIPDSTYLQVPVRSNRTGKQINSGSLTGEIINTVLTACCDWNIVMTQLATDLRNTNRRCHKVAMIGVGDFLPLSSFQKNNLDITKIDTYSVINQFDGPTRGIRLSSQEDFPSDSIAIVGAACRLPGASTLDELWELLSKGESRVESLRESRIKIQESFRASQDRNWVNNREWLGNFIDNVEEFDHTFFGISPKEAVYMDPQQRLLLLTAFEAMDASGYLRHHRREDGDSIGCFIGASYTEYLENTAAYAPSAFTATGTIRAFISGKISYHFGWTGPSEVIDTACSASLVAIHHACRAIQAGDCPMALAGGVNLITGIQNYMDLGKASFLSKTGQCKPFDESADGYCRGDGVGLVVLKSLCEAIKNHDHIMGVIPATGTNQGSLSPGITVPHDKAQKALYRQVLQKSAIPSEKITYVEAHGTGTQVGDPIEIDSIREVFGGGHRSDMLTVGSLKGNVGHSETAAGVASLLKVLTMFSHRSIPPQVGFKQLNHKIPALELSNMRIASKLLPWEATPRIACVNGYGASGSNSALICSEWTVKHHKPPKTTTPYPVMLSAHSQESLVAYAEVLASYIQKSEGVLTLADISFTLSERRKHHKIRWSTTARDLPDLVQQLRSGINNVPEPPATRTGIVLTFSGQAKTNIGLDPLLCETYPKFREYIELCNSILQRNGYPSITPALYQVEPVSDVVVLQTGTFAVQYSCAKCWLDSGLKVDAVLGHSFGELTALTVSGVLSLEEGLRLVAKRASLMKTTWGFETGTMLAVHADIETVQRVLKLVVTGSSDQSLEIACHNSPNSHIIVGAKTSISKAQTVLQGGPQFYGLRSQLLDVSHGFHSTFTEPLLPHLSQYAETLTFKSPTIPLETCTQFPVDEIKPEYLAKHTRCPVYFVNAVRRLEERLGPCVWVEAGWNTPIIPMTKKALARPKEHHFQHLKESPATISSAIAFLFRNGVSASWWGFLSPDDSAFQHIWLPPYQFKGPRHWLTHIDRATEALNSQALRLSSDKRNNIHSPPKLAVYIGPADDNSHQFQINTSTQRYTRIVSGHAVLKQPLCPVSMYMEMAVMCAELNGFKFSGKTIGFQNLVFHSGLGCSNDRDVRLTLSEKNKRDSWKFSVHSSKKTNKPSSNVKHAEGEFDTNEPDFRLYEILISDRVDTLRNDPTAERFMTRTAYSLFSRIVEYNDILQGISSITLGCNQAVADIQVPDTAFDNNESSANHFMDAAAIDTFFQAAGLLINTSGGTTADEAFVAASVEKITLRPCDFHKQKKWTVYAIFLMTDESQASGDIFVFSEQKQLVALGLGVVFSKVRVKSLARLLKGVNTGERSVVETTLVSNRIPVVEISSHEEKTVPTVIPSTSMDNTNENHNAQRKQLKEVISGYTGISTTELCDEESFSSLGLDSLSVMALADELKDTFNIEISSDSLMTSDINTLLKFATCSEENMTNDDVSLPGAATPLSSTDDESSGWANTTVKGQNSKYLNRQLDVHESKGVNGTRQKSRGSTRHRVETVTYKEVDGVEIPADIFVPLEPPSQAMPIALLFHGGGYMTLSRKAVRPVQTQFLLANGILPISFDYRLCPQVNVIDGAISDARDAYAWAIRKLPALIVEKGAVVDPSKIVIVGWSTGGHLAMTLAWTTIVAGLPPPVAILAFYCPTFYDTSDESLRMGKEYPSRTMSMNEISRRLEATTATGHSFSSTDNTGLGWIKPGDPRSELVLALVQEKNGVALLLDGIPAHGNSLEAPDPLKVAKISPITQVNTGNYHTPTFLIIGDHDEIVPFHTAVNFAESLKEHGIHYGFIAVPGAKHIHDLTIYPGSTEWDNWVLPGYNFLFDMLDRQA</sequence>
<dbReference type="GO" id="GO:0004315">
    <property type="term" value="F:3-oxoacyl-[acyl-carrier-protein] synthase activity"/>
    <property type="evidence" value="ECO:0007669"/>
    <property type="project" value="InterPro"/>
</dbReference>